<sequence length="212" mass="24192">MNSDVTLITNGIEACSVNKRKNSIWMRLNVGGRIYQTTRQTLCKDKNTFFSRICQEDFPSTMDDDGAILIDRDPDYFNVVLNYLRHGKLIVDRGLSVEGVLEEAEFYNVELLVNICKHAITEAKNKKKLDRKHVYRVFQCKEEEITSMVSALSDGWKLKQILPVGYSYISENHDEFLCVVSKEVKDSDSENNTNGSIDKASALQEKARVRLG</sequence>
<protein>
    <submittedName>
        <fullName evidence="2">BTB domain-containing protein</fullName>
    </submittedName>
</protein>
<accession>A0AC35TWL3</accession>
<organism evidence="1 2">
    <name type="scientific">Rhabditophanes sp. KR3021</name>
    <dbReference type="NCBI Taxonomy" id="114890"/>
    <lineage>
        <taxon>Eukaryota</taxon>
        <taxon>Metazoa</taxon>
        <taxon>Ecdysozoa</taxon>
        <taxon>Nematoda</taxon>
        <taxon>Chromadorea</taxon>
        <taxon>Rhabditida</taxon>
        <taxon>Tylenchina</taxon>
        <taxon>Panagrolaimomorpha</taxon>
        <taxon>Strongyloidoidea</taxon>
        <taxon>Alloionematidae</taxon>
        <taxon>Rhabditophanes</taxon>
    </lineage>
</organism>
<dbReference type="Proteomes" id="UP000095286">
    <property type="component" value="Unplaced"/>
</dbReference>
<evidence type="ECO:0000313" key="1">
    <source>
        <dbReference type="Proteomes" id="UP000095286"/>
    </source>
</evidence>
<dbReference type="WBParaSite" id="RSKR_0000528500.1">
    <property type="protein sequence ID" value="RSKR_0000528500.1"/>
    <property type="gene ID" value="RSKR_0000528500"/>
</dbReference>
<evidence type="ECO:0000313" key="2">
    <source>
        <dbReference type="WBParaSite" id="RSKR_0000528500.1"/>
    </source>
</evidence>
<name>A0AC35TWL3_9BILA</name>
<reference evidence="2" key="1">
    <citation type="submission" date="2016-11" db="UniProtKB">
        <authorList>
            <consortium name="WormBaseParasite"/>
        </authorList>
    </citation>
    <scope>IDENTIFICATION</scope>
    <source>
        <strain evidence="2">KR3021</strain>
    </source>
</reference>
<proteinExistence type="predicted"/>